<dbReference type="AlphaFoldDB" id="A0AAQ3NCY8"/>
<sequence length="117" mass="13573">MKFNFPTNQQAQKKRQLTCALVRIRTQWGRPCPLGEGKTPFFLWARPMAMMRRSKPEMTFLHLHVSQRQRWQRGCPGKIPSLKAIVEPRVPYIGQFLSATFGHPHAIMLQCSILLQS</sequence>
<organism evidence="1 2">
    <name type="scientific">Vigna mungo</name>
    <name type="common">Black gram</name>
    <name type="synonym">Phaseolus mungo</name>
    <dbReference type="NCBI Taxonomy" id="3915"/>
    <lineage>
        <taxon>Eukaryota</taxon>
        <taxon>Viridiplantae</taxon>
        <taxon>Streptophyta</taxon>
        <taxon>Embryophyta</taxon>
        <taxon>Tracheophyta</taxon>
        <taxon>Spermatophyta</taxon>
        <taxon>Magnoliopsida</taxon>
        <taxon>eudicotyledons</taxon>
        <taxon>Gunneridae</taxon>
        <taxon>Pentapetalae</taxon>
        <taxon>rosids</taxon>
        <taxon>fabids</taxon>
        <taxon>Fabales</taxon>
        <taxon>Fabaceae</taxon>
        <taxon>Papilionoideae</taxon>
        <taxon>50 kb inversion clade</taxon>
        <taxon>NPAAA clade</taxon>
        <taxon>indigoferoid/millettioid clade</taxon>
        <taxon>Phaseoleae</taxon>
        <taxon>Vigna</taxon>
    </lineage>
</organism>
<gene>
    <name evidence="1" type="ORF">V8G54_020677</name>
</gene>
<name>A0AAQ3NCY8_VIGMU</name>
<keyword evidence="2" id="KW-1185">Reference proteome</keyword>
<dbReference type="EMBL" id="CP144695">
    <property type="protein sequence ID" value="WVZ07331.1"/>
    <property type="molecule type" value="Genomic_DNA"/>
</dbReference>
<evidence type="ECO:0000313" key="2">
    <source>
        <dbReference type="Proteomes" id="UP001374535"/>
    </source>
</evidence>
<dbReference type="Proteomes" id="UP001374535">
    <property type="component" value="Chromosome 6"/>
</dbReference>
<accession>A0AAQ3NCY8</accession>
<proteinExistence type="predicted"/>
<evidence type="ECO:0000313" key="1">
    <source>
        <dbReference type="EMBL" id="WVZ07331.1"/>
    </source>
</evidence>
<reference evidence="1 2" key="1">
    <citation type="journal article" date="2023" name="Life. Sci Alliance">
        <title>Evolutionary insights into 3D genome organization and epigenetic landscape of Vigna mungo.</title>
        <authorList>
            <person name="Junaid A."/>
            <person name="Singh B."/>
            <person name="Bhatia S."/>
        </authorList>
    </citation>
    <scope>NUCLEOTIDE SEQUENCE [LARGE SCALE GENOMIC DNA]</scope>
    <source>
        <strain evidence="1">Urdbean</strain>
    </source>
</reference>
<protein>
    <submittedName>
        <fullName evidence="1">Uncharacterized protein</fullName>
    </submittedName>
</protein>